<comment type="caution">
    <text evidence="1">The sequence shown here is derived from an EMBL/GenBank/DDBJ whole genome shotgun (WGS) entry which is preliminary data.</text>
</comment>
<evidence type="ECO:0000313" key="2">
    <source>
        <dbReference type="Proteomes" id="UP000596932"/>
    </source>
</evidence>
<gene>
    <name evidence="1" type="ORF">H3221_24800</name>
</gene>
<protein>
    <submittedName>
        <fullName evidence="1">Uncharacterized protein</fullName>
    </submittedName>
</protein>
<proteinExistence type="predicted"/>
<keyword evidence="2" id="KW-1185">Reference proteome</keyword>
<evidence type="ECO:0000313" key="1">
    <source>
        <dbReference type="EMBL" id="MBG0838337.1"/>
    </source>
</evidence>
<dbReference type="AlphaFoldDB" id="A0A931D3H0"/>
<accession>A0A931D3H0</accession>
<dbReference type="Proteomes" id="UP000596932">
    <property type="component" value="Unassembled WGS sequence"/>
</dbReference>
<dbReference type="RefSeq" id="WP_196477129.1">
    <property type="nucleotide sequence ID" value="NZ_JACFYX020000008.1"/>
</dbReference>
<name>A0A931D3H0_9PSED</name>
<reference evidence="1" key="1">
    <citation type="submission" date="2020-07" db="EMBL/GenBank/DDBJ databases">
        <title>Pseudomonas chaetoceroseae sp. nov., a new member of the Pseudomonas oleovorans group isolated from a culture of Chaetoceros calcitrans.</title>
        <authorList>
            <person name="Girard L."/>
            <person name="Lood C."/>
            <person name="De Mot R."/>
            <person name="Baudart J."/>
        </authorList>
    </citation>
    <scope>NUCLEOTIDE SEQUENCE</scope>
    <source>
        <strain evidence="1">536</strain>
    </source>
</reference>
<sequence length="467" mass="51938">MTEAEVNMVDSTGPEIPAAAARALVRIQNIDAQSESFPLGDLRDDLNETLWHGHELGSPGADEQNLQRLSAKDWALQEFAFITPGSLQGFYRLQIALTTLAISSASDAEALAAVTQEMVSQPLLDGLESILGATDLDTQGGYGGRDYPQSRQEAQTLCRGHQYRLLESLIRHQPIFLTSEVRLAVLLLRRFAPQRLARFIEKKQDIFFSIGTRDVLAADAAGFALSVSDLSFKFICAASLADIEEASAPYGSVEDLYHLLLQVAKTDHWRAWISGLVHYPHVGAVAEKALPKALAELGAVHWADFLDAIELWTYAGTVQPVANILNAFQDALKDGASSEMWRLAFLRWDKWDYGQDEGKHLHAPAVCSFDYPVAMYYACLPLEEAQSERERLLEGIANVEQKWFTDVSALITYRNCLSSRLRLVQHGLSIRSRLATTALPPAIEPESEFLAVRYRYFDVNNPSKRGR</sequence>
<dbReference type="EMBL" id="JACFYX010000041">
    <property type="protein sequence ID" value="MBG0838337.1"/>
    <property type="molecule type" value="Genomic_DNA"/>
</dbReference>
<organism evidence="1 2">
    <name type="scientific">Pseudomonas chaetocerotis</name>
    <dbReference type="NCBI Taxonomy" id="2758695"/>
    <lineage>
        <taxon>Bacteria</taxon>
        <taxon>Pseudomonadati</taxon>
        <taxon>Pseudomonadota</taxon>
        <taxon>Gammaproteobacteria</taxon>
        <taxon>Pseudomonadales</taxon>
        <taxon>Pseudomonadaceae</taxon>
        <taxon>Pseudomonas</taxon>
    </lineage>
</organism>